<dbReference type="OrthoDB" id="9795306at2"/>
<dbReference type="PATRIC" id="fig|1423813.3.peg.1071"/>
<sequence>MTAKLYPYITFTNAKEALAYYQEIFGATDVFREPVSEDQAEYYGLLDTNLTDTTFHGGFSVAGTQVLCSDAFMADPQPSSIISILLDFDEDDADDVRTAQDLFKKVTDSETVRVTLPYSTQTFGGKMAQFVDRYGITWIIRVDERES</sequence>
<organism evidence="1 2">
    <name type="scientific">Paucilactobacillus vaccinostercus DSM 20634</name>
    <dbReference type="NCBI Taxonomy" id="1423813"/>
    <lineage>
        <taxon>Bacteria</taxon>
        <taxon>Bacillati</taxon>
        <taxon>Bacillota</taxon>
        <taxon>Bacilli</taxon>
        <taxon>Lactobacillales</taxon>
        <taxon>Lactobacillaceae</taxon>
        <taxon>Paucilactobacillus</taxon>
    </lineage>
</organism>
<name>A0A0R2AE39_9LACO</name>
<dbReference type="PANTHER" id="PTHR33990">
    <property type="entry name" value="PROTEIN YJDN-RELATED"/>
    <property type="match status" value="1"/>
</dbReference>
<dbReference type="RefSeq" id="WP_057777955.1">
    <property type="nucleotide sequence ID" value="NZ_AYYY01000014.1"/>
</dbReference>
<reference evidence="1 2" key="1">
    <citation type="journal article" date="2015" name="Genome Announc.">
        <title>Expanding the biotechnology potential of lactobacilli through comparative genomics of 213 strains and associated genera.</title>
        <authorList>
            <person name="Sun Z."/>
            <person name="Harris H.M."/>
            <person name="McCann A."/>
            <person name="Guo C."/>
            <person name="Argimon S."/>
            <person name="Zhang W."/>
            <person name="Yang X."/>
            <person name="Jeffery I.B."/>
            <person name="Cooney J.C."/>
            <person name="Kagawa T.F."/>
            <person name="Liu W."/>
            <person name="Song Y."/>
            <person name="Salvetti E."/>
            <person name="Wrobel A."/>
            <person name="Rasinkangas P."/>
            <person name="Parkhill J."/>
            <person name="Rea M.C."/>
            <person name="O'Sullivan O."/>
            <person name="Ritari J."/>
            <person name="Douillard F.P."/>
            <person name="Paul Ross R."/>
            <person name="Yang R."/>
            <person name="Briner A.E."/>
            <person name="Felis G.E."/>
            <person name="de Vos W.M."/>
            <person name="Barrangou R."/>
            <person name="Klaenhammer T.R."/>
            <person name="Caufield P.W."/>
            <person name="Cui Y."/>
            <person name="Zhang H."/>
            <person name="O'Toole P.W."/>
        </authorList>
    </citation>
    <scope>NUCLEOTIDE SEQUENCE [LARGE SCALE GENOMIC DNA]</scope>
    <source>
        <strain evidence="1 2">DSM 20634</strain>
    </source>
</reference>
<evidence type="ECO:0008006" key="3">
    <source>
        <dbReference type="Google" id="ProtNLM"/>
    </source>
</evidence>
<dbReference type="STRING" id="1423813.FC26_GL001049"/>
<proteinExistence type="predicted"/>
<dbReference type="EMBL" id="AYYY01000014">
    <property type="protein sequence ID" value="KRM61974.1"/>
    <property type="molecule type" value="Genomic_DNA"/>
</dbReference>
<dbReference type="AlphaFoldDB" id="A0A0R2AE39"/>
<comment type="caution">
    <text evidence="1">The sequence shown here is derived from an EMBL/GenBank/DDBJ whole genome shotgun (WGS) entry which is preliminary data.</text>
</comment>
<evidence type="ECO:0000313" key="2">
    <source>
        <dbReference type="Proteomes" id="UP000051733"/>
    </source>
</evidence>
<accession>A0A0R2AE39</accession>
<dbReference type="InterPro" id="IPR029068">
    <property type="entry name" value="Glyas_Bleomycin-R_OHBP_Dase"/>
</dbReference>
<protein>
    <recommendedName>
        <fullName evidence="3">PhnB-like domain-containing protein</fullName>
    </recommendedName>
</protein>
<dbReference type="SUPFAM" id="SSF54593">
    <property type="entry name" value="Glyoxalase/Bleomycin resistance protein/Dihydroxybiphenyl dioxygenase"/>
    <property type="match status" value="1"/>
</dbReference>
<gene>
    <name evidence="1" type="ORF">FC26_GL001049</name>
</gene>
<dbReference type="Gene3D" id="3.10.180.10">
    <property type="entry name" value="2,3-Dihydroxybiphenyl 1,2-Dioxygenase, domain 1"/>
    <property type="match status" value="1"/>
</dbReference>
<dbReference type="PANTHER" id="PTHR33990:SF5">
    <property type="entry name" value="PHNB-LIKE DOMAIN-CONTAINING PROTEIN"/>
    <property type="match status" value="1"/>
</dbReference>
<keyword evidence="2" id="KW-1185">Reference proteome</keyword>
<dbReference type="Proteomes" id="UP000051733">
    <property type="component" value="Unassembled WGS sequence"/>
</dbReference>
<evidence type="ECO:0000313" key="1">
    <source>
        <dbReference type="EMBL" id="KRM61974.1"/>
    </source>
</evidence>